<dbReference type="Proteomes" id="UP000325811">
    <property type="component" value="Plasmid pIII"/>
</dbReference>
<organism evidence="1 2">
    <name type="scientific">Paraburkholderia dioscoreae</name>
    <dbReference type="NCBI Taxonomy" id="2604047"/>
    <lineage>
        <taxon>Bacteria</taxon>
        <taxon>Pseudomonadati</taxon>
        <taxon>Pseudomonadota</taxon>
        <taxon>Betaproteobacteria</taxon>
        <taxon>Burkholderiales</taxon>
        <taxon>Burkholderiaceae</taxon>
        <taxon>Paraburkholderia</taxon>
    </lineage>
</organism>
<protein>
    <submittedName>
        <fullName evidence="1">Uncharacterized protein</fullName>
    </submittedName>
</protein>
<keyword evidence="2" id="KW-1185">Reference proteome</keyword>
<keyword evidence="1" id="KW-0614">Plasmid</keyword>
<geneLocation type="plasmid" evidence="1 2">
    <name>pIII</name>
</geneLocation>
<sequence>MHRPSICCLLPAATLTRDLPPAKPAAVADPEPDLPLQDPSSLTAFAAFRWSGSSVFTLREPGYADAPATVPASTRSRVAVCACLSTRTTTANCPAILLAPFSSPAAPAVRLPYRDVLAMSASTYPHPQVRSISRSVSGFM</sequence>
<reference evidence="1 2" key="1">
    <citation type="submission" date="2019-08" db="EMBL/GenBank/DDBJ databases">
        <authorList>
            <person name="Herpell B J."/>
        </authorList>
    </citation>
    <scope>NUCLEOTIDE SEQUENCE [LARGE SCALE GENOMIC DNA]</scope>
    <source>
        <strain evidence="2">Msb3</strain>
        <plasmid evidence="1 2">pIII</plasmid>
    </source>
</reference>
<dbReference type="KEGG" id="pdio:PDMSB3_0072.4"/>
<proteinExistence type="predicted"/>
<evidence type="ECO:0000313" key="1">
    <source>
        <dbReference type="EMBL" id="VVD31295.1"/>
    </source>
</evidence>
<evidence type="ECO:0000313" key="2">
    <source>
        <dbReference type="Proteomes" id="UP000325811"/>
    </source>
</evidence>
<name>A0A5Q4YV48_9BURK</name>
<dbReference type="EMBL" id="LR699557">
    <property type="protein sequence ID" value="VVD31295.1"/>
    <property type="molecule type" value="Genomic_DNA"/>
</dbReference>
<dbReference type="AlphaFoldDB" id="A0A5Q4YV48"/>
<accession>A0A5Q4YV48</accession>
<gene>
    <name evidence="1" type="ORF">PDMSB3_0072</name>
</gene>